<reference evidence="1" key="1">
    <citation type="journal article" date="2014" name="Front. Microbiol.">
        <title>High frequency of phylogenetically diverse reductive dehalogenase-homologous genes in deep subseafloor sedimentary metagenomes.</title>
        <authorList>
            <person name="Kawai M."/>
            <person name="Futagami T."/>
            <person name="Toyoda A."/>
            <person name="Takaki Y."/>
            <person name="Nishi S."/>
            <person name="Hori S."/>
            <person name="Arai W."/>
            <person name="Tsubouchi T."/>
            <person name="Morono Y."/>
            <person name="Uchiyama I."/>
            <person name="Ito T."/>
            <person name="Fujiyama A."/>
            <person name="Inagaki F."/>
            <person name="Takami H."/>
        </authorList>
    </citation>
    <scope>NUCLEOTIDE SEQUENCE</scope>
    <source>
        <strain evidence="1">Expedition CK06-06</strain>
    </source>
</reference>
<name>X0WQS9_9ZZZZ</name>
<accession>X0WQS9</accession>
<sequence length="87" mass="9460">FMAGLYAQTLVALGEMENPATGKKAEDIEEAAYMVDTIAMLQAKTSGNLSPEEDAYVQNILTDLRMRYVKAAKGTRNESAETDAPQT</sequence>
<dbReference type="EMBL" id="BARS01037717">
    <property type="protein sequence ID" value="GAG15036.1"/>
    <property type="molecule type" value="Genomic_DNA"/>
</dbReference>
<dbReference type="InterPro" id="IPR014995">
    <property type="entry name" value="DUF1844"/>
</dbReference>
<protein>
    <recommendedName>
        <fullName evidence="2">DUF1844 domain-containing protein</fullName>
    </recommendedName>
</protein>
<dbReference type="AlphaFoldDB" id="X0WQS9"/>
<dbReference type="Pfam" id="PF08899">
    <property type="entry name" value="DUF1844"/>
    <property type="match status" value="1"/>
</dbReference>
<gene>
    <name evidence="1" type="ORF">S01H1_57796</name>
</gene>
<proteinExistence type="predicted"/>
<feature type="non-terminal residue" evidence="1">
    <location>
        <position position="1"/>
    </location>
</feature>
<organism evidence="1">
    <name type="scientific">marine sediment metagenome</name>
    <dbReference type="NCBI Taxonomy" id="412755"/>
    <lineage>
        <taxon>unclassified sequences</taxon>
        <taxon>metagenomes</taxon>
        <taxon>ecological metagenomes</taxon>
    </lineage>
</organism>
<evidence type="ECO:0000313" key="1">
    <source>
        <dbReference type="EMBL" id="GAG15036.1"/>
    </source>
</evidence>
<evidence type="ECO:0008006" key="2">
    <source>
        <dbReference type="Google" id="ProtNLM"/>
    </source>
</evidence>
<comment type="caution">
    <text evidence="1">The sequence shown here is derived from an EMBL/GenBank/DDBJ whole genome shotgun (WGS) entry which is preliminary data.</text>
</comment>